<dbReference type="InterPro" id="IPR050235">
    <property type="entry name" value="CK1_Ser-Thr_kinase"/>
</dbReference>
<name>A0ABN9U025_9DINO</name>
<evidence type="ECO:0000259" key="4">
    <source>
        <dbReference type="PROSITE" id="PS50011"/>
    </source>
</evidence>
<evidence type="ECO:0000313" key="5">
    <source>
        <dbReference type="EMBL" id="CAK0851591.1"/>
    </source>
</evidence>
<reference evidence="5" key="1">
    <citation type="submission" date="2023-10" db="EMBL/GenBank/DDBJ databases">
        <authorList>
            <person name="Chen Y."/>
            <person name="Shah S."/>
            <person name="Dougan E. K."/>
            <person name="Thang M."/>
            <person name="Chan C."/>
        </authorList>
    </citation>
    <scope>NUCLEOTIDE SEQUENCE [LARGE SCALE GENOMIC DNA]</scope>
</reference>
<gene>
    <name evidence="5" type="ORF">PCOR1329_LOCUS43710</name>
</gene>
<proteinExistence type="predicted"/>
<feature type="region of interest" description="Disordered" evidence="3">
    <location>
        <begin position="334"/>
        <end position="361"/>
    </location>
</feature>
<feature type="binding site" evidence="2">
    <location>
        <position position="63"/>
    </location>
    <ligand>
        <name>ATP</name>
        <dbReference type="ChEBI" id="CHEBI:30616"/>
    </ligand>
</feature>
<evidence type="ECO:0000256" key="2">
    <source>
        <dbReference type="PROSITE-ProRule" id="PRU10141"/>
    </source>
</evidence>
<dbReference type="InterPro" id="IPR017441">
    <property type="entry name" value="Protein_kinase_ATP_BS"/>
</dbReference>
<evidence type="ECO:0000256" key="3">
    <source>
        <dbReference type="SAM" id="MobiDB-lite"/>
    </source>
</evidence>
<dbReference type="InterPro" id="IPR011009">
    <property type="entry name" value="Kinase-like_dom_sf"/>
</dbReference>
<dbReference type="Gene3D" id="1.10.510.10">
    <property type="entry name" value="Transferase(Phosphotransferase) domain 1"/>
    <property type="match status" value="1"/>
</dbReference>
<dbReference type="SUPFAM" id="SSF56112">
    <property type="entry name" value="Protein kinase-like (PK-like)"/>
    <property type="match status" value="1"/>
</dbReference>
<keyword evidence="2" id="KW-0067">ATP-binding</keyword>
<dbReference type="Pfam" id="PF00069">
    <property type="entry name" value="Pkinase"/>
    <property type="match status" value="1"/>
</dbReference>
<evidence type="ECO:0000313" key="6">
    <source>
        <dbReference type="Proteomes" id="UP001189429"/>
    </source>
</evidence>
<dbReference type="PANTHER" id="PTHR11909">
    <property type="entry name" value="CASEIN KINASE-RELATED"/>
    <property type="match status" value="1"/>
</dbReference>
<keyword evidence="6" id="KW-1185">Reference proteome</keyword>
<feature type="domain" description="Protein kinase" evidence="4">
    <location>
        <begin position="34"/>
        <end position="314"/>
    </location>
</feature>
<keyword evidence="2" id="KW-0547">Nucleotide-binding</keyword>
<evidence type="ECO:0000256" key="1">
    <source>
        <dbReference type="ARBA" id="ARBA00023860"/>
    </source>
</evidence>
<sequence>ARELRAPAMLLRADRRRNPQQRSSLHIAGGKYQIDTDKKLGAGCFGEVWRGYDVSTREPVAVKFEDLRSQPLQLEHEASILRQLATTDQPQGFVRCFHLGQEGRFNCMVVDLLGRSLEDQLNMCREKKFTAPTAVLLAEQILCRIEYLHSKGIVHRDIKPDNFMSGVGAKVHHIYMIDFGLAKRYYTDGQHIKYRNQVSFTGTARYASINAHKGIQQTRRDDLEAIGHMLLYFLRGSLPWSGMSGKTEEKYRKICAKKATIPLDELCAGFPDEFKTYLRDVRKLGFRERPDYAGLRQLFSTLRCSLELQDHDFEWLEGKRLDILIPLKPQGNLVQPDDVPARERPVEGGGGGAEEAEPRAPRRGLVARLLCGGKPVAPA</sequence>
<dbReference type="PROSITE" id="PS00107">
    <property type="entry name" value="PROTEIN_KINASE_ATP"/>
    <property type="match status" value="1"/>
</dbReference>
<organism evidence="5 6">
    <name type="scientific">Prorocentrum cordatum</name>
    <dbReference type="NCBI Taxonomy" id="2364126"/>
    <lineage>
        <taxon>Eukaryota</taxon>
        <taxon>Sar</taxon>
        <taxon>Alveolata</taxon>
        <taxon>Dinophyceae</taxon>
        <taxon>Prorocentrales</taxon>
        <taxon>Prorocentraceae</taxon>
        <taxon>Prorocentrum</taxon>
    </lineage>
</organism>
<feature type="non-terminal residue" evidence="5">
    <location>
        <position position="1"/>
    </location>
</feature>
<dbReference type="CDD" id="cd14016">
    <property type="entry name" value="STKc_CK1"/>
    <property type="match status" value="1"/>
</dbReference>
<dbReference type="PROSITE" id="PS50011">
    <property type="entry name" value="PROTEIN_KINASE_DOM"/>
    <property type="match status" value="1"/>
</dbReference>
<protein>
    <recommendedName>
        <fullName evidence="1">Casein kinase I</fullName>
    </recommendedName>
</protein>
<comment type="caution">
    <text evidence="5">The sequence shown here is derived from an EMBL/GenBank/DDBJ whole genome shotgun (WGS) entry which is preliminary data.</text>
</comment>
<dbReference type="SMART" id="SM00220">
    <property type="entry name" value="S_TKc"/>
    <property type="match status" value="1"/>
</dbReference>
<accession>A0ABN9U025</accession>
<dbReference type="InterPro" id="IPR000719">
    <property type="entry name" value="Prot_kinase_dom"/>
</dbReference>
<dbReference type="EMBL" id="CAUYUJ010015254">
    <property type="protein sequence ID" value="CAK0851591.1"/>
    <property type="molecule type" value="Genomic_DNA"/>
</dbReference>
<dbReference type="Proteomes" id="UP001189429">
    <property type="component" value="Unassembled WGS sequence"/>
</dbReference>